<accession>A0A1M5LQA8</accession>
<sequence length="96" mass="10424">MSVTSVAPVACVVYRCSQQPEMYLYLRPDLPTTDLPPPLLAKVGRLTPVMNLELSPDRRLARVDVLRVIEAIGSSGYFLQLPPNGAVNARLNFGGG</sequence>
<evidence type="ECO:0000313" key="3">
    <source>
        <dbReference type="Proteomes" id="UP000199758"/>
    </source>
</evidence>
<organism evidence="2 3">
    <name type="scientific">Hydrocarboniphaga daqingensis</name>
    <dbReference type="NCBI Taxonomy" id="490188"/>
    <lineage>
        <taxon>Bacteria</taxon>
        <taxon>Pseudomonadati</taxon>
        <taxon>Pseudomonadota</taxon>
        <taxon>Gammaproteobacteria</taxon>
        <taxon>Nevskiales</taxon>
        <taxon>Nevskiaceae</taxon>
        <taxon>Hydrocarboniphaga</taxon>
    </lineage>
</organism>
<feature type="domain" description="YcgL" evidence="1">
    <location>
        <begin position="9"/>
        <end position="92"/>
    </location>
</feature>
<dbReference type="EMBL" id="FQWZ01000002">
    <property type="protein sequence ID" value="SHG67146.1"/>
    <property type="molecule type" value="Genomic_DNA"/>
</dbReference>
<dbReference type="AlphaFoldDB" id="A0A1M5LQA8"/>
<dbReference type="InterPro" id="IPR027354">
    <property type="entry name" value="YcgL_dom"/>
</dbReference>
<evidence type="ECO:0000259" key="1">
    <source>
        <dbReference type="PROSITE" id="PS51648"/>
    </source>
</evidence>
<dbReference type="PROSITE" id="PS51648">
    <property type="entry name" value="YCGL"/>
    <property type="match status" value="1"/>
</dbReference>
<name>A0A1M5LQA8_9GAMM</name>
<gene>
    <name evidence="2" type="ORF">SAMN04488068_1030</name>
</gene>
<dbReference type="PANTHER" id="PTHR38109">
    <property type="entry name" value="PROTEIN YCGL"/>
    <property type="match status" value="1"/>
</dbReference>
<dbReference type="Pfam" id="PF05166">
    <property type="entry name" value="YcgL"/>
    <property type="match status" value="1"/>
</dbReference>
<dbReference type="Gene3D" id="3.10.510.20">
    <property type="entry name" value="YcgL domain"/>
    <property type="match status" value="1"/>
</dbReference>
<dbReference type="Proteomes" id="UP000199758">
    <property type="component" value="Unassembled WGS sequence"/>
</dbReference>
<reference evidence="2 3" key="1">
    <citation type="submission" date="2016-11" db="EMBL/GenBank/DDBJ databases">
        <authorList>
            <person name="Jaros S."/>
            <person name="Januszkiewicz K."/>
            <person name="Wedrychowicz H."/>
        </authorList>
    </citation>
    <scope>NUCLEOTIDE SEQUENCE [LARGE SCALE GENOMIC DNA]</scope>
    <source>
        <strain evidence="2 3">CGMCC 1.7049</strain>
    </source>
</reference>
<dbReference type="InterPro" id="IPR038068">
    <property type="entry name" value="YcgL-like_sf"/>
</dbReference>
<dbReference type="STRING" id="490188.SAMN04488068_1030"/>
<dbReference type="SUPFAM" id="SSF160191">
    <property type="entry name" value="YcgL-like"/>
    <property type="match status" value="1"/>
</dbReference>
<keyword evidence="3" id="KW-1185">Reference proteome</keyword>
<proteinExistence type="predicted"/>
<dbReference type="PANTHER" id="PTHR38109:SF1">
    <property type="entry name" value="PROTEIN YCGL"/>
    <property type="match status" value="1"/>
</dbReference>
<dbReference type="RefSeq" id="WP_072895471.1">
    <property type="nucleotide sequence ID" value="NZ_FQWZ01000002.1"/>
</dbReference>
<protein>
    <recommendedName>
        <fullName evidence="1">YcgL domain-containing protein</fullName>
    </recommendedName>
</protein>
<evidence type="ECO:0000313" key="2">
    <source>
        <dbReference type="EMBL" id="SHG67146.1"/>
    </source>
</evidence>